<gene>
    <name evidence="1" type="ORF">CgunFtcFv8_026252</name>
</gene>
<dbReference type="EMBL" id="JAURVH010001532">
    <property type="protein sequence ID" value="KAK5901373.1"/>
    <property type="molecule type" value="Genomic_DNA"/>
</dbReference>
<sequence>MVLTPFSTSEWHVSVQRFSILSLPSAGFDSTQQQEWIGSRILWSATRFHIQMARLNLRSRNKDTEEAHRRRPDAVWPCYQSEGDAGDGARVEMTADRYVTFPLS</sequence>
<reference evidence="1 2" key="1">
    <citation type="journal article" date="2023" name="Mol. Biol. Evol.">
        <title>Genomics of Secondarily Temperate Adaptation in the Only Non-Antarctic Icefish.</title>
        <authorList>
            <person name="Rivera-Colon A.G."/>
            <person name="Rayamajhi N."/>
            <person name="Minhas B.F."/>
            <person name="Madrigal G."/>
            <person name="Bilyk K.T."/>
            <person name="Yoon V."/>
            <person name="Hune M."/>
            <person name="Gregory S."/>
            <person name="Cheng C.H.C."/>
            <person name="Catchen J.M."/>
        </authorList>
    </citation>
    <scope>NUCLEOTIDE SEQUENCE [LARGE SCALE GENOMIC DNA]</scope>
    <source>
        <tissue evidence="1">White muscle</tissue>
    </source>
</reference>
<proteinExistence type="predicted"/>
<protein>
    <submittedName>
        <fullName evidence="1">Uncharacterized protein</fullName>
    </submittedName>
</protein>
<evidence type="ECO:0000313" key="1">
    <source>
        <dbReference type="EMBL" id="KAK5901373.1"/>
    </source>
</evidence>
<comment type="caution">
    <text evidence="1">The sequence shown here is derived from an EMBL/GenBank/DDBJ whole genome shotgun (WGS) entry which is preliminary data.</text>
</comment>
<dbReference type="Proteomes" id="UP001331515">
    <property type="component" value="Unassembled WGS sequence"/>
</dbReference>
<accession>A0AAN8H3T0</accession>
<organism evidence="1 2">
    <name type="scientific">Champsocephalus gunnari</name>
    <name type="common">Mackerel icefish</name>
    <dbReference type="NCBI Taxonomy" id="52237"/>
    <lineage>
        <taxon>Eukaryota</taxon>
        <taxon>Metazoa</taxon>
        <taxon>Chordata</taxon>
        <taxon>Craniata</taxon>
        <taxon>Vertebrata</taxon>
        <taxon>Euteleostomi</taxon>
        <taxon>Actinopterygii</taxon>
        <taxon>Neopterygii</taxon>
        <taxon>Teleostei</taxon>
        <taxon>Neoteleostei</taxon>
        <taxon>Acanthomorphata</taxon>
        <taxon>Eupercaria</taxon>
        <taxon>Perciformes</taxon>
        <taxon>Notothenioidei</taxon>
        <taxon>Channichthyidae</taxon>
        <taxon>Champsocephalus</taxon>
    </lineage>
</organism>
<keyword evidence="2" id="KW-1185">Reference proteome</keyword>
<dbReference type="AlphaFoldDB" id="A0AAN8H3T0"/>
<evidence type="ECO:0000313" key="2">
    <source>
        <dbReference type="Proteomes" id="UP001331515"/>
    </source>
</evidence>
<name>A0AAN8H3T0_CHAGU</name>